<evidence type="ECO:0000256" key="1">
    <source>
        <dbReference type="SAM" id="MobiDB-lite"/>
    </source>
</evidence>
<organism evidence="3 4">
    <name type="scientific">Gryllus longicercus</name>
    <dbReference type="NCBI Taxonomy" id="2509291"/>
    <lineage>
        <taxon>Eukaryota</taxon>
        <taxon>Metazoa</taxon>
        <taxon>Ecdysozoa</taxon>
        <taxon>Arthropoda</taxon>
        <taxon>Hexapoda</taxon>
        <taxon>Insecta</taxon>
        <taxon>Pterygota</taxon>
        <taxon>Neoptera</taxon>
        <taxon>Polyneoptera</taxon>
        <taxon>Orthoptera</taxon>
        <taxon>Ensifera</taxon>
        <taxon>Gryllidea</taxon>
        <taxon>Grylloidea</taxon>
        <taxon>Gryllidae</taxon>
        <taxon>Gryllinae</taxon>
        <taxon>Gryllus</taxon>
    </lineage>
</organism>
<evidence type="ECO:0000256" key="2">
    <source>
        <dbReference type="SAM" id="SignalP"/>
    </source>
</evidence>
<feature type="compositionally biased region" description="Polar residues" evidence="1">
    <location>
        <begin position="297"/>
        <end position="314"/>
    </location>
</feature>
<keyword evidence="4" id="KW-1185">Reference proteome</keyword>
<feature type="compositionally biased region" description="Polar residues" evidence="1">
    <location>
        <begin position="274"/>
        <end position="283"/>
    </location>
</feature>
<gene>
    <name evidence="3" type="ORF">R5R35_002459</name>
</gene>
<feature type="region of interest" description="Disordered" evidence="1">
    <location>
        <begin position="252"/>
        <end position="341"/>
    </location>
</feature>
<sequence>MALTDAVVLLLPLLTLQSCIVRTRAEHVHGKRHPEHAGGLRTRAGRPPPVDPSVYIPSHFIQYPHPRFSPVLEILKQRQQMQVSGTLQSTSDTTSDPANVETGSSGHKSLVRRELQDKTRLLSVPRPPVLISNDLPSEHYVSHPIIRKLELDSYELEGLSSGDHISLTIPDGAAKSESFILSRPSRSMNLNEEKHLNSLEQSFPSFRSSSSLELSSSTGKQSSTTNNPSSSSNRILFSSSSAANKLISIPTEPSADHVTLPVNHSSPSEDRRSLTSNTPVLPSNSPPAAEDHVPLSSFPSSGHSATSNSTTSTRGDSHPAALSSPDRLPSLANSTSRVMEEGTVNEKVTISAKDTSPDDKNMLPDEIASKVLPSILPLMQALQSMMVGYGSTYETEFIPDMLPATHEEIPYAAAANTQYDVVHYRDQLDQMSKISPMTSFLFGGSGGGKKFPFLSAPKQGRILGYVEGFTV</sequence>
<feature type="signal peptide" evidence="2">
    <location>
        <begin position="1"/>
        <end position="25"/>
    </location>
</feature>
<feature type="chain" id="PRO_5042867900" evidence="2">
    <location>
        <begin position="26"/>
        <end position="471"/>
    </location>
</feature>
<accession>A0AAN9VHZ6</accession>
<dbReference type="EMBL" id="JAZDUA010000251">
    <property type="protein sequence ID" value="KAK7862912.1"/>
    <property type="molecule type" value="Genomic_DNA"/>
</dbReference>
<proteinExistence type="predicted"/>
<name>A0AAN9VHZ6_9ORTH</name>
<comment type="caution">
    <text evidence="3">The sequence shown here is derived from an EMBL/GenBank/DDBJ whole genome shotgun (WGS) entry which is preliminary data.</text>
</comment>
<reference evidence="3 4" key="1">
    <citation type="submission" date="2024-03" db="EMBL/GenBank/DDBJ databases">
        <title>The genome assembly and annotation of the cricket Gryllus longicercus Weissman &amp; Gray.</title>
        <authorList>
            <person name="Szrajer S."/>
            <person name="Gray D."/>
            <person name="Ylla G."/>
        </authorList>
    </citation>
    <scope>NUCLEOTIDE SEQUENCE [LARGE SCALE GENOMIC DNA]</scope>
    <source>
        <strain evidence="3">DAG 2021-001</strain>
        <tissue evidence="3">Whole body minus gut</tissue>
    </source>
</reference>
<protein>
    <submittedName>
        <fullName evidence="3">Uncharacterized protein</fullName>
    </submittedName>
</protein>
<feature type="region of interest" description="Disordered" evidence="1">
    <location>
        <begin position="82"/>
        <end position="118"/>
    </location>
</feature>
<evidence type="ECO:0000313" key="3">
    <source>
        <dbReference type="EMBL" id="KAK7862912.1"/>
    </source>
</evidence>
<feature type="compositionally biased region" description="Polar residues" evidence="1">
    <location>
        <begin position="82"/>
        <end position="107"/>
    </location>
</feature>
<evidence type="ECO:0000313" key="4">
    <source>
        <dbReference type="Proteomes" id="UP001378592"/>
    </source>
</evidence>
<dbReference type="Proteomes" id="UP001378592">
    <property type="component" value="Unassembled WGS sequence"/>
</dbReference>
<keyword evidence="2" id="KW-0732">Signal</keyword>
<feature type="region of interest" description="Disordered" evidence="1">
    <location>
        <begin position="209"/>
        <end position="235"/>
    </location>
</feature>
<dbReference type="AlphaFoldDB" id="A0AAN9VHZ6"/>